<evidence type="ECO:0000313" key="4">
    <source>
        <dbReference type="Proteomes" id="UP000469871"/>
    </source>
</evidence>
<reference evidence="1 4" key="2">
    <citation type="submission" date="2019-10" db="EMBL/GenBank/DDBJ databases">
        <title>Evolutionary dynamics of vancomycin-resistant Enterococcus faecium during gastrointestinal tract colonization and bloodstream infection in immunocompromised pediatric patients.</title>
        <authorList>
            <person name="Chilambi G.S."/>
            <person name="Nordstrom H.R."/>
            <person name="Evans D.R."/>
            <person name="Ferrolino J."/>
            <person name="Hayden R.T."/>
            <person name="Maron G.M."/>
            <person name="Vo A.N."/>
            <person name="Gilmore M.S."/>
            <person name="Wolf J."/>
            <person name="Rosch J.W."/>
            <person name="Van Tyne D."/>
        </authorList>
    </citation>
    <scope>NUCLEOTIDE SEQUENCE [LARGE SCALE GENOMIC DNA]</scope>
    <source>
        <strain evidence="1 4">VRECG27</strain>
    </source>
</reference>
<dbReference type="EMBL" id="WEFP01000001">
    <property type="protein sequence ID" value="KAB7576975.1"/>
    <property type="molecule type" value="Genomic_DNA"/>
</dbReference>
<protein>
    <submittedName>
        <fullName evidence="2">Uncharacterized protein</fullName>
    </submittedName>
</protein>
<sequence>MNFFGDRFFQPYKINRNSIIESCDYKKIARKKKKVSIHFKYFIPISIAKKVEILYLPLTLASLANVVSILIDNKLR</sequence>
<gene>
    <name evidence="2" type="ORF">B1P95_05520</name>
    <name evidence="1" type="ORF">GBM73_06445</name>
</gene>
<proteinExistence type="predicted"/>
<dbReference type="EMBL" id="MVGJ01000024">
    <property type="protein sequence ID" value="OOL83145.1"/>
    <property type="molecule type" value="Genomic_DNA"/>
</dbReference>
<reference evidence="2 3" key="1">
    <citation type="submission" date="2017-02" db="EMBL/GenBank/DDBJ databases">
        <title>Clonality and virulence of isolates of VRE in Hematopoietic Stem Cell Transplanted (HSCT) patients.</title>
        <authorList>
            <person name="Marchi A.P."/>
            <person name="Martins R.C."/>
            <person name="Marie S.K."/>
            <person name="Levin A.S."/>
            <person name="Costa S.F."/>
        </authorList>
    </citation>
    <scope>NUCLEOTIDE SEQUENCE [LARGE SCALE GENOMIC DNA]</scope>
    <source>
        <strain evidence="2 3">LIM1759</strain>
    </source>
</reference>
<dbReference type="RefSeq" id="WP_002320737.1">
    <property type="nucleotide sequence ID" value="NZ_AP026772.1"/>
</dbReference>
<dbReference type="Proteomes" id="UP000191171">
    <property type="component" value="Unassembled WGS sequence"/>
</dbReference>
<dbReference type="GeneID" id="89223527"/>
<evidence type="ECO:0000313" key="1">
    <source>
        <dbReference type="EMBL" id="KAB7576975.1"/>
    </source>
</evidence>
<comment type="caution">
    <text evidence="2">The sequence shown here is derived from an EMBL/GenBank/DDBJ whole genome shotgun (WGS) entry which is preliminary data.</text>
</comment>
<dbReference type="Proteomes" id="UP000469871">
    <property type="component" value="Unassembled WGS sequence"/>
</dbReference>
<organism evidence="2 3">
    <name type="scientific">Enterococcus faecium</name>
    <name type="common">Streptococcus faecium</name>
    <dbReference type="NCBI Taxonomy" id="1352"/>
    <lineage>
        <taxon>Bacteria</taxon>
        <taxon>Bacillati</taxon>
        <taxon>Bacillota</taxon>
        <taxon>Bacilli</taxon>
        <taxon>Lactobacillales</taxon>
        <taxon>Enterococcaceae</taxon>
        <taxon>Enterococcus</taxon>
    </lineage>
</organism>
<evidence type="ECO:0000313" key="3">
    <source>
        <dbReference type="Proteomes" id="UP000191171"/>
    </source>
</evidence>
<evidence type="ECO:0000313" key="2">
    <source>
        <dbReference type="EMBL" id="OOL83145.1"/>
    </source>
</evidence>
<dbReference type="AlphaFoldDB" id="A0A1M2WLF0"/>
<accession>A0A1M2WLF0</accession>
<name>A0A1M2WLF0_ENTFC</name>